<gene>
    <name evidence="2" type="ORF">CKAN_01910400</name>
</gene>
<feature type="region of interest" description="Disordered" evidence="1">
    <location>
        <begin position="149"/>
        <end position="168"/>
    </location>
</feature>
<organism evidence="2 3">
    <name type="scientific">Cinnamomum micranthum f. kanehirae</name>
    <dbReference type="NCBI Taxonomy" id="337451"/>
    <lineage>
        <taxon>Eukaryota</taxon>
        <taxon>Viridiplantae</taxon>
        <taxon>Streptophyta</taxon>
        <taxon>Embryophyta</taxon>
        <taxon>Tracheophyta</taxon>
        <taxon>Spermatophyta</taxon>
        <taxon>Magnoliopsida</taxon>
        <taxon>Magnoliidae</taxon>
        <taxon>Laurales</taxon>
        <taxon>Lauraceae</taxon>
        <taxon>Cinnamomum</taxon>
    </lineage>
</organism>
<protein>
    <submittedName>
        <fullName evidence="2">Uncharacterized protein</fullName>
    </submittedName>
</protein>
<keyword evidence="3" id="KW-1185">Reference proteome</keyword>
<proteinExistence type="predicted"/>
<evidence type="ECO:0000313" key="3">
    <source>
        <dbReference type="Proteomes" id="UP000283530"/>
    </source>
</evidence>
<comment type="caution">
    <text evidence="2">The sequence shown here is derived from an EMBL/GenBank/DDBJ whole genome shotgun (WGS) entry which is preliminary data.</text>
</comment>
<dbReference type="Proteomes" id="UP000283530">
    <property type="component" value="Unassembled WGS sequence"/>
</dbReference>
<name>A0A443PGW3_9MAGN</name>
<sequence>MCNECYIARMSGRPPFPPPTQSPFTSHAYFPFGNTTGTPYPFPPITSYETHPGQMMPAPGYPVYGRPQMPSPPVWPYQHANGYNYQKGVGEYNPQVQGMMLQEASRPFGLGGHQVPSPVWPNLQYADSSNFQFGDGKYNPQVQGVGRISNGGDFNMGPTMGNNNEFRL</sequence>
<dbReference type="AlphaFoldDB" id="A0A443PGW3"/>
<evidence type="ECO:0000256" key="1">
    <source>
        <dbReference type="SAM" id="MobiDB-lite"/>
    </source>
</evidence>
<evidence type="ECO:0000313" key="2">
    <source>
        <dbReference type="EMBL" id="RWR90027.1"/>
    </source>
</evidence>
<reference evidence="2 3" key="1">
    <citation type="journal article" date="2019" name="Nat. Plants">
        <title>Stout camphor tree genome fills gaps in understanding of flowering plant genome evolution.</title>
        <authorList>
            <person name="Chaw S.M."/>
            <person name="Liu Y.C."/>
            <person name="Wu Y.W."/>
            <person name="Wang H.Y."/>
            <person name="Lin C.I."/>
            <person name="Wu C.S."/>
            <person name="Ke H.M."/>
            <person name="Chang L.Y."/>
            <person name="Hsu C.Y."/>
            <person name="Yang H.T."/>
            <person name="Sudianto E."/>
            <person name="Hsu M.H."/>
            <person name="Wu K.P."/>
            <person name="Wang L.N."/>
            <person name="Leebens-Mack J.H."/>
            <person name="Tsai I.J."/>
        </authorList>
    </citation>
    <scope>NUCLEOTIDE SEQUENCE [LARGE SCALE GENOMIC DNA]</scope>
    <source>
        <strain evidence="3">cv. Chaw 1501</strain>
        <tissue evidence="2">Young leaves</tissue>
    </source>
</reference>
<accession>A0A443PGW3</accession>
<dbReference type="EMBL" id="QPKB01000008">
    <property type="protein sequence ID" value="RWR90027.1"/>
    <property type="molecule type" value="Genomic_DNA"/>
</dbReference>